<dbReference type="Proteomes" id="UP000649799">
    <property type="component" value="Unassembled WGS sequence"/>
</dbReference>
<reference evidence="2 3" key="1">
    <citation type="submission" date="2020-03" db="EMBL/GenBank/DDBJ databases">
        <title>Cyclobacterium plantarum sp. nov., a marine bacterium isolated from a coastal-marine wetland.</title>
        <authorList>
            <person name="Sanchez-Porro C."/>
            <person name="Ventosa A."/>
            <person name="Amoozegar M."/>
        </authorList>
    </citation>
    <scope>NUCLEOTIDE SEQUENCE [LARGE SCALE GENOMIC DNA]</scope>
    <source>
        <strain evidence="2 3">GBPx2</strain>
    </source>
</reference>
<dbReference type="InterPro" id="IPR036291">
    <property type="entry name" value="NAD(P)-bd_dom_sf"/>
</dbReference>
<dbReference type="PANTHER" id="PTHR42760">
    <property type="entry name" value="SHORT-CHAIN DEHYDROGENASES/REDUCTASES FAMILY MEMBER"/>
    <property type="match status" value="1"/>
</dbReference>
<accession>A0ABX0HFB4</accession>
<sequence length="259" mass="28089">MKDQFGLKGKWIWVIGGAGYLGVAVMKRLTELGAKVICADLESKAFKLGEEHGFADKMVPETLDIGNESALMEFIATQIKKHGPPDGLVNLAYASTVKKMEDLSGEEFDAVNHSGLTANFILGKEMGKAMATHGGGSVVFFGSMYGMVVPDPKLYDAPMNPNPIEYGVGKAGIIQMTKYLAMYYGLQNVRFNCISPGPFPNLEVKKKHPEFIAKLEKKTFLQRTGDASEVSGPVAFLLSDISSFITGHNLVVDGGWTGW</sequence>
<gene>
    <name evidence="2" type="ORF">G9Q97_18810</name>
</gene>
<dbReference type="RefSeq" id="WP_166149675.1">
    <property type="nucleotide sequence ID" value="NZ_JAANYN010000009.1"/>
</dbReference>
<dbReference type="Gene3D" id="3.40.50.720">
    <property type="entry name" value="NAD(P)-binding Rossmann-like Domain"/>
    <property type="match status" value="1"/>
</dbReference>
<dbReference type="Pfam" id="PF13561">
    <property type="entry name" value="adh_short_C2"/>
    <property type="match status" value="1"/>
</dbReference>
<organism evidence="2 3">
    <name type="scientific">Cyclobacterium plantarum</name>
    <dbReference type="NCBI Taxonomy" id="2716263"/>
    <lineage>
        <taxon>Bacteria</taxon>
        <taxon>Pseudomonadati</taxon>
        <taxon>Bacteroidota</taxon>
        <taxon>Cytophagia</taxon>
        <taxon>Cytophagales</taxon>
        <taxon>Cyclobacteriaceae</taxon>
        <taxon>Cyclobacterium</taxon>
    </lineage>
</organism>
<dbReference type="InterPro" id="IPR002347">
    <property type="entry name" value="SDR_fam"/>
</dbReference>
<proteinExistence type="inferred from homology"/>
<name>A0ABX0HFB4_9BACT</name>
<keyword evidence="3" id="KW-1185">Reference proteome</keyword>
<evidence type="ECO:0000256" key="1">
    <source>
        <dbReference type="ARBA" id="ARBA00006484"/>
    </source>
</evidence>
<dbReference type="SUPFAM" id="SSF51735">
    <property type="entry name" value="NAD(P)-binding Rossmann-fold domains"/>
    <property type="match status" value="1"/>
</dbReference>
<evidence type="ECO:0000313" key="2">
    <source>
        <dbReference type="EMBL" id="NHE58867.1"/>
    </source>
</evidence>
<dbReference type="EMBL" id="JAANYN010000009">
    <property type="protein sequence ID" value="NHE58867.1"/>
    <property type="molecule type" value="Genomic_DNA"/>
</dbReference>
<dbReference type="PRINTS" id="PR00081">
    <property type="entry name" value="GDHRDH"/>
</dbReference>
<protein>
    <submittedName>
        <fullName evidence="2">SDR family oxidoreductase</fullName>
    </submittedName>
</protein>
<evidence type="ECO:0000313" key="3">
    <source>
        <dbReference type="Proteomes" id="UP000649799"/>
    </source>
</evidence>
<comment type="caution">
    <text evidence="2">The sequence shown here is derived from an EMBL/GenBank/DDBJ whole genome shotgun (WGS) entry which is preliminary data.</text>
</comment>
<comment type="similarity">
    <text evidence="1">Belongs to the short-chain dehydrogenases/reductases (SDR) family.</text>
</comment>